<evidence type="ECO:0000259" key="3">
    <source>
        <dbReference type="PROSITE" id="PS51186"/>
    </source>
</evidence>
<keyword evidence="1 4" id="KW-0808">Transferase</keyword>
<organism evidence="4 5">
    <name type="scientific">Streptomyces kanamyceticus</name>
    <dbReference type="NCBI Taxonomy" id="1967"/>
    <lineage>
        <taxon>Bacteria</taxon>
        <taxon>Bacillati</taxon>
        <taxon>Actinomycetota</taxon>
        <taxon>Actinomycetes</taxon>
        <taxon>Kitasatosporales</taxon>
        <taxon>Streptomycetaceae</taxon>
        <taxon>Streptomyces</taxon>
    </lineage>
</organism>
<keyword evidence="5" id="KW-1185">Reference proteome</keyword>
<dbReference type="SUPFAM" id="SSF55729">
    <property type="entry name" value="Acyl-CoA N-acyltransferases (Nat)"/>
    <property type="match status" value="2"/>
</dbReference>
<sequence length="312" mass="34660">MTPPDRTVRPATLDDAAAICALLNEVDLLEIGRADTELSEVRSDLKHPEADLERNSWLLFDGERLVGYALLWDESGGERIDVDHYVLPGELPGALHLFDLMEAQAARRAAANGARRAVVHLHLNTTPTIDLDALRERGWRTVRRYHVLDRALTTDADPLPDAPPGVTLRPCLAEEDRRIAHALLQESMTGHFDFQPRTYEQWLDDIDGGGTDWSLSWVAHVEGIGDAAVLRTHDDRPSMAWISNIAVLGKARRRGLGGHLLRHAFGHYAARGRDRIGLGVDTDNSSGALGLYERHGMGVDYAVDTWELIRRA</sequence>
<feature type="domain" description="N-acetyltransferase" evidence="3">
    <location>
        <begin position="166"/>
        <end position="312"/>
    </location>
</feature>
<proteinExistence type="predicted"/>
<dbReference type="CDD" id="cd04301">
    <property type="entry name" value="NAT_SF"/>
    <property type="match status" value="1"/>
</dbReference>
<dbReference type="RefSeq" id="WP_150494497.1">
    <property type="nucleotide sequence ID" value="NZ_CP023699.1"/>
</dbReference>
<dbReference type="Proteomes" id="UP000325529">
    <property type="component" value="Chromosome"/>
</dbReference>
<dbReference type="Gene3D" id="3.40.630.30">
    <property type="match status" value="1"/>
</dbReference>
<dbReference type="PANTHER" id="PTHR43877">
    <property type="entry name" value="AMINOALKYLPHOSPHONATE N-ACETYLTRANSFERASE-RELATED-RELATED"/>
    <property type="match status" value="1"/>
</dbReference>
<evidence type="ECO:0000256" key="1">
    <source>
        <dbReference type="ARBA" id="ARBA00022679"/>
    </source>
</evidence>
<dbReference type="Pfam" id="PF00583">
    <property type="entry name" value="Acetyltransf_1"/>
    <property type="match status" value="1"/>
</dbReference>
<accession>A0A5J6GSH7</accession>
<dbReference type="InterPro" id="IPR050832">
    <property type="entry name" value="Bact_Acetyltransf"/>
</dbReference>
<name>A0A5J6GSH7_STRKN</name>
<evidence type="ECO:0000313" key="5">
    <source>
        <dbReference type="Proteomes" id="UP000325529"/>
    </source>
</evidence>
<keyword evidence="2" id="KW-0012">Acyltransferase</keyword>
<dbReference type="AlphaFoldDB" id="A0A5J6GSH7"/>
<dbReference type="KEGG" id="ska:CP970_37980"/>
<protein>
    <submittedName>
        <fullName evidence="4">GNAT family N-acetyltransferase</fullName>
    </submittedName>
</protein>
<evidence type="ECO:0000313" key="4">
    <source>
        <dbReference type="EMBL" id="QEU95946.1"/>
    </source>
</evidence>
<dbReference type="PROSITE" id="PS51186">
    <property type="entry name" value="GNAT"/>
    <property type="match status" value="1"/>
</dbReference>
<dbReference type="InterPro" id="IPR000182">
    <property type="entry name" value="GNAT_dom"/>
</dbReference>
<reference evidence="4 5" key="1">
    <citation type="submission" date="2017-09" db="EMBL/GenBank/DDBJ databases">
        <authorList>
            <person name="Lee N."/>
            <person name="Cho B.-K."/>
        </authorList>
    </citation>
    <scope>NUCLEOTIDE SEQUENCE [LARGE SCALE GENOMIC DNA]</scope>
    <source>
        <strain evidence="4 5">ATCC 12853</strain>
    </source>
</reference>
<dbReference type="InterPro" id="IPR016181">
    <property type="entry name" value="Acyl_CoA_acyltransferase"/>
</dbReference>
<dbReference type="GO" id="GO:0016747">
    <property type="term" value="F:acyltransferase activity, transferring groups other than amino-acyl groups"/>
    <property type="evidence" value="ECO:0007669"/>
    <property type="project" value="InterPro"/>
</dbReference>
<dbReference type="PANTHER" id="PTHR43877:SF2">
    <property type="entry name" value="AMINOALKYLPHOSPHONATE N-ACETYLTRANSFERASE-RELATED"/>
    <property type="match status" value="1"/>
</dbReference>
<evidence type="ECO:0000256" key="2">
    <source>
        <dbReference type="ARBA" id="ARBA00023315"/>
    </source>
</evidence>
<gene>
    <name evidence="4" type="ORF">CP970_37980</name>
</gene>
<dbReference type="EMBL" id="CP023699">
    <property type="protein sequence ID" value="QEU95946.1"/>
    <property type="molecule type" value="Genomic_DNA"/>
</dbReference>